<dbReference type="AlphaFoldDB" id="A0A226D8L8"/>
<keyword evidence="1" id="KW-0695">RNA-directed DNA polymerase</keyword>
<keyword evidence="1" id="KW-0548">Nucleotidyltransferase</keyword>
<reference evidence="1 2" key="1">
    <citation type="submission" date="2015-12" db="EMBL/GenBank/DDBJ databases">
        <title>The genome of Folsomia candida.</title>
        <authorList>
            <person name="Faddeeva A."/>
            <person name="Derks M.F."/>
            <person name="Anvar Y."/>
            <person name="Smit S."/>
            <person name="Van Straalen N."/>
            <person name="Roelofs D."/>
        </authorList>
    </citation>
    <scope>NUCLEOTIDE SEQUENCE [LARGE SCALE GENOMIC DNA]</scope>
    <source>
        <strain evidence="1 2">VU population</strain>
        <tissue evidence="1">Whole body</tissue>
    </source>
</reference>
<dbReference type="Proteomes" id="UP000198287">
    <property type="component" value="Unassembled WGS sequence"/>
</dbReference>
<proteinExistence type="predicted"/>
<comment type="caution">
    <text evidence="1">The sequence shown here is derived from an EMBL/GenBank/DDBJ whole genome shotgun (WGS) entry which is preliminary data.</text>
</comment>
<dbReference type="OMA" id="CFLYNHL"/>
<sequence>MRTREFTQNKIPPESWTCHYETLFASKTTTPSLPISKSENAQLDYPITLNEVMHVLHKLKTKKAPGHDGIPNEDWKSLPLIQQMQRIFNNILDNGTVPEEWTTILLQPIYKKGDPLLPQNYRPIALAPTILKDCFLYNHLQTSP</sequence>
<protein>
    <submittedName>
        <fullName evidence="1">RNA-directed DNA polymerase from mobile element jockey</fullName>
    </submittedName>
</protein>
<dbReference type="PANTHER" id="PTHR19446">
    <property type="entry name" value="REVERSE TRANSCRIPTASES"/>
    <property type="match status" value="1"/>
</dbReference>
<evidence type="ECO:0000313" key="1">
    <source>
        <dbReference type="EMBL" id="OXA41539.1"/>
    </source>
</evidence>
<keyword evidence="2" id="KW-1185">Reference proteome</keyword>
<dbReference type="GO" id="GO:0003964">
    <property type="term" value="F:RNA-directed DNA polymerase activity"/>
    <property type="evidence" value="ECO:0007669"/>
    <property type="project" value="UniProtKB-KW"/>
</dbReference>
<keyword evidence="1" id="KW-0808">Transferase</keyword>
<organism evidence="1 2">
    <name type="scientific">Folsomia candida</name>
    <name type="common">Springtail</name>
    <dbReference type="NCBI Taxonomy" id="158441"/>
    <lineage>
        <taxon>Eukaryota</taxon>
        <taxon>Metazoa</taxon>
        <taxon>Ecdysozoa</taxon>
        <taxon>Arthropoda</taxon>
        <taxon>Hexapoda</taxon>
        <taxon>Collembola</taxon>
        <taxon>Entomobryomorpha</taxon>
        <taxon>Isotomoidea</taxon>
        <taxon>Isotomidae</taxon>
        <taxon>Proisotominae</taxon>
        <taxon>Folsomia</taxon>
    </lineage>
</organism>
<evidence type="ECO:0000313" key="2">
    <source>
        <dbReference type="Proteomes" id="UP000198287"/>
    </source>
</evidence>
<name>A0A226D8L8_FOLCA</name>
<dbReference type="EMBL" id="LNIX01000029">
    <property type="protein sequence ID" value="OXA41539.1"/>
    <property type="molecule type" value="Genomic_DNA"/>
</dbReference>
<dbReference type="STRING" id="158441.A0A226D8L8"/>
<accession>A0A226D8L8</accession>
<gene>
    <name evidence="1" type="ORF">Fcan01_23791</name>
</gene>